<comment type="caution">
    <text evidence="2">The sequence shown here is derived from an EMBL/GenBank/DDBJ whole genome shotgun (WGS) entry which is preliminary data.</text>
</comment>
<keyword evidence="1" id="KW-0812">Transmembrane</keyword>
<feature type="transmembrane region" description="Helical" evidence="1">
    <location>
        <begin position="12"/>
        <end position="35"/>
    </location>
</feature>
<gene>
    <name evidence="2" type="ORF">UT42_C0007G0008</name>
</gene>
<evidence type="ECO:0000313" key="3">
    <source>
        <dbReference type="Proteomes" id="UP000034048"/>
    </source>
</evidence>
<evidence type="ECO:0000313" key="2">
    <source>
        <dbReference type="EMBL" id="KKR15192.1"/>
    </source>
</evidence>
<evidence type="ECO:0008006" key="4">
    <source>
        <dbReference type="Google" id="ProtNLM"/>
    </source>
</evidence>
<protein>
    <recommendedName>
        <fullName evidence="4">Type 4 fimbrial biogenesis protein PilX N-terminal domain-containing protein</fullName>
    </recommendedName>
</protein>
<reference evidence="2 3" key="1">
    <citation type="journal article" date="2015" name="Nature">
        <title>rRNA introns, odd ribosomes, and small enigmatic genomes across a large radiation of phyla.</title>
        <authorList>
            <person name="Brown C.T."/>
            <person name="Hug L.A."/>
            <person name="Thomas B.C."/>
            <person name="Sharon I."/>
            <person name="Castelle C.J."/>
            <person name="Singh A."/>
            <person name="Wilkins M.J."/>
            <person name="Williams K.H."/>
            <person name="Banfield J.F."/>
        </authorList>
    </citation>
    <scope>NUCLEOTIDE SEQUENCE [LARGE SCALE GENOMIC DNA]</scope>
</reference>
<dbReference type="AlphaFoldDB" id="A0A0G0RNM1"/>
<name>A0A0G0RNM1_9BACT</name>
<sequence length="132" mass="14144">MKIVQNNSGAVILIIVVMISTIAFLMAYSASLLGLGDLQITDSFEQGSLALGVADSCAEEALYRLRLDNNYNGGNLVLSDGSCIIEIIDPADAVDRQITVTATAGAYNRKIQLAVDLLNNEPIILTWQDISL</sequence>
<dbReference type="EMBL" id="LBWS01000007">
    <property type="protein sequence ID" value="KKR15192.1"/>
    <property type="molecule type" value="Genomic_DNA"/>
</dbReference>
<keyword evidence="1" id="KW-0472">Membrane</keyword>
<dbReference type="Proteomes" id="UP000034048">
    <property type="component" value="Unassembled WGS sequence"/>
</dbReference>
<organism evidence="2 3">
    <name type="scientific">Candidatus Falkowbacteria bacterium GW2011_GWA2_39_24</name>
    <dbReference type="NCBI Taxonomy" id="1618634"/>
    <lineage>
        <taxon>Bacteria</taxon>
        <taxon>Candidatus Falkowiibacteriota</taxon>
    </lineage>
</organism>
<evidence type="ECO:0000256" key="1">
    <source>
        <dbReference type="SAM" id="Phobius"/>
    </source>
</evidence>
<accession>A0A0G0RNM1</accession>
<keyword evidence="1" id="KW-1133">Transmembrane helix</keyword>
<proteinExistence type="predicted"/>